<dbReference type="OrthoDB" id="7842533at2759"/>
<name>B4PFB3_DROYA</name>
<gene>
    <name evidence="6" type="primary">Dyak\GE19662</name>
    <name evidence="6" type="synonym">dyak_GLEANR_3523</name>
    <name evidence="6" type="synonym">GE19662</name>
    <name evidence="6" type="ORF">Dyak_GE19662</name>
</gene>
<evidence type="ECO:0000313" key="7">
    <source>
        <dbReference type="Proteomes" id="UP000002282"/>
    </source>
</evidence>
<dbReference type="PANTHER" id="PTHR11461:SF367">
    <property type="entry name" value="GH21475P-RELATED"/>
    <property type="match status" value="1"/>
</dbReference>
<keyword evidence="7" id="KW-1185">Reference proteome</keyword>
<dbReference type="GO" id="GO:0004867">
    <property type="term" value="F:serine-type endopeptidase inhibitor activity"/>
    <property type="evidence" value="ECO:0007669"/>
    <property type="project" value="UniProtKB-KW"/>
</dbReference>
<sequence length="436" mass="49740">MKLGFLVLLGNVLSLLAHDCGNNPATTTTMMTPTDHLDDVKAEIQNMTTRMQHFGFNLMQVELGKSNLNNFVMAPFSVWSLMLVFHEAAVGETFDELQDALGIYVEYPELREWYSAVRVFHRSQTNDSSIHSMRYVYYDKKNIEFVHGYYSIVLEGDPENIYDLFFLIDILGRPGAVNLQSSTTINKINEDVRLGTSNFINSSYTTRSFTYSNPLLAISANYFNAKWRFSFDKSQTKVEQFYNDDGSPAGKVHMMVQTGKFAYAKNVKDLQADVLELPFYEGDLVMIVILPKRGNGVGLMLRNLKALGLQPIFRELEASKNESEVEVKLPRIDTNSRFELRHSLPAVGIKDLEHSYRANISRMLISAYDIRKVFLSNCDHYARIVVNEEGAVPRKSSGKKNIKAQFHMNRPFIYLVLKRSYNLLIHAGVFQKGDVK</sequence>
<evidence type="ECO:0000256" key="1">
    <source>
        <dbReference type="ARBA" id="ARBA00022690"/>
    </source>
</evidence>
<organism evidence="6 7">
    <name type="scientific">Drosophila yakuba</name>
    <name type="common">Fruit fly</name>
    <dbReference type="NCBI Taxonomy" id="7245"/>
    <lineage>
        <taxon>Eukaryota</taxon>
        <taxon>Metazoa</taxon>
        <taxon>Ecdysozoa</taxon>
        <taxon>Arthropoda</taxon>
        <taxon>Hexapoda</taxon>
        <taxon>Insecta</taxon>
        <taxon>Pterygota</taxon>
        <taxon>Neoptera</taxon>
        <taxon>Endopterygota</taxon>
        <taxon>Diptera</taxon>
        <taxon>Brachycera</taxon>
        <taxon>Muscomorpha</taxon>
        <taxon>Ephydroidea</taxon>
        <taxon>Drosophilidae</taxon>
        <taxon>Drosophila</taxon>
        <taxon>Sophophora</taxon>
    </lineage>
</organism>
<dbReference type="MEROPS" id="I04.092"/>
<evidence type="ECO:0000256" key="4">
    <source>
        <dbReference type="SAM" id="SignalP"/>
    </source>
</evidence>
<dbReference type="PROSITE" id="PS00284">
    <property type="entry name" value="SERPIN"/>
    <property type="match status" value="1"/>
</dbReference>
<dbReference type="InterPro" id="IPR023795">
    <property type="entry name" value="Serpin_CS"/>
</dbReference>
<dbReference type="InterPro" id="IPR042185">
    <property type="entry name" value="Serpin_sf_2"/>
</dbReference>
<feature type="domain" description="Serpin" evidence="5">
    <location>
        <begin position="56"/>
        <end position="433"/>
    </location>
</feature>
<dbReference type="InterPro" id="IPR036186">
    <property type="entry name" value="Serpin_sf"/>
</dbReference>
<dbReference type="SMART" id="SM00093">
    <property type="entry name" value="SERPIN"/>
    <property type="match status" value="1"/>
</dbReference>
<keyword evidence="1" id="KW-0646">Protease inhibitor</keyword>
<dbReference type="eggNOG" id="KOG2392">
    <property type="taxonomic scope" value="Eukaryota"/>
</dbReference>
<dbReference type="EMBL" id="CM000159">
    <property type="protein sequence ID" value="EDW95199.1"/>
    <property type="molecule type" value="Genomic_DNA"/>
</dbReference>
<reference evidence="6 7" key="1">
    <citation type="journal article" date="2007" name="Nature">
        <title>Evolution of genes and genomes on the Drosophila phylogeny.</title>
        <authorList>
            <consortium name="Drosophila 12 Genomes Consortium"/>
            <person name="Clark A.G."/>
            <person name="Eisen M.B."/>
            <person name="Smith D.R."/>
            <person name="Bergman C.M."/>
            <person name="Oliver B."/>
            <person name="Markow T.A."/>
            <person name="Kaufman T.C."/>
            <person name="Kellis M."/>
            <person name="Gelbart W."/>
            <person name="Iyer V.N."/>
            <person name="Pollard D.A."/>
            <person name="Sackton T.B."/>
            <person name="Larracuente A.M."/>
            <person name="Singh N.D."/>
            <person name="Abad J.P."/>
            <person name="Abt D.N."/>
            <person name="Adryan B."/>
            <person name="Aguade M."/>
            <person name="Akashi H."/>
            <person name="Anderson W.W."/>
            <person name="Aquadro C.F."/>
            <person name="Ardell D.H."/>
            <person name="Arguello R."/>
            <person name="Artieri C.G."/>
            <person name="Barbash D.A."/>
            <person name="Barker D."/>
            <person name="Barsanti P."/>
            <person name="Batterham P."/>
            <person name="Batzoglou S."/>
            <person name="Begun D."/>
            <person name="Bhutkar A."/>
            <person name="Blanco E."/>
            <person name="Bosak S.A."/>
            <person name="Bradley R.K."/>
            <person name="Brand A.D."/>
            <person name="Brent M.R."/>
            <person name="Brooks A.N."/>
            <person name="Brown R.H."/>
            <person name="Butlin R.K."/>
            <person name="Caggese C."/>
            <person name="Calvi B.R."/>
            <person name="Bernardo de Carvalho A."/>
            <person name="Caspi A."/>
            <person name="Castrezana S."/>
            <person name="Celniker S.E."/>
            <person name="Chang J.L."/>
            <person name="Chapple C."/>
            <person name="Chatterji S."/>
            <person name="Chinwalla A."/>
            <person name="Civetta A."/>
            <person name="Clifton S.W."/>
            <person name="Comeron J.M."/>
            <person name="Costello J.C."/>
            <person name="Coyne J.A."/>
            <person name="Daub J."/>
            <person name="David R.G."/>
            <person name="Delcher A.L."/>
            <person name="Delehaunty K."/>
            <person name="Do C.B."/>
            <person name="Ebling H."/>
            <person name="Edwards K."/>
            <person name="Eickbush T."/>
            <person name="Evans J.D."/>
            <person name="Filipski A."/>
            <person name="Findeiss S."/>
            <person name="Freyhult E."/>
            <person name="Fulton L."/>
            <person name="Fulton R."/>
            <person name="Garcia A.C."/>
            <person name="Gardiner A."/>
            <person name="Garfield D.A."/>
            <person name="Garvin B.E."/>
            <person name="Gibson G."/>
            <person name="Gilbert D."/>
            <person name="Gnerre S."/>
            <person name="Godfrey J."/>
            <person name="Good R."/>
            <person name="Gotea V."/>
            <person name="Gravely B."/>
            <person name="Greenberg A.J."/>
            <person name="Griffiths-Jones S."/>
            <person name="Gross S."/>
            <person name="Guigo R."/>
            <person name="Gustafson E.A."/>
            <person name="Haerty W."/>
            <person name="Hahn M.W."/>
            <person name="Halligan D.L."/>
            <person name="Halpern A.L."/>
            <person name="Halter G.M."/>
            <person name="Han M.V."/>
            <person name="Heger A."/>
            <person name="Hillier L."/>
            <person name="Hinrichs A.S."/>
            <person name="Holmes I."/>
            <person name="Hoskins R.A."/>
            <person name="Hubisz M.J."/>
            <person name="Hultmark D."/>
            <person name="Huntley M.A."/>
            <person name="Jaffe D.B."/>
            <person name="Jagadeeshan S."/>
            <person name="Jeck W.R."/>
            <person name="Johnson J."/>
            <person name="Jones C.D."/>
            <person name="Jordan W.C."/>
            <person name="Karpen G.H."/>
            <person name="Kataoka E."/>
            <person name="Keightley P.D."/>
            <person name="Kheradpour P."/>
            <person name="Kirkness E.F."/>
            <person name="Koerich L.B."/>
            <person name="Kristiansen K."/>
            <person name="Kudrna D."/>
            <person name="Kulathinal R.J."/>
            <person name="Kumar S."/>
            <person name="Kwok R."/>
            <person name="Lander E."/>
            <person name="Langley C.H."/>
            <person name="Lapoint R."/>
            <person name="Lazzaro B.P."/>
            <person name="Lee S.J."/>
            <person name="Levesque L."/>
            <person name="Li R."/>
            <person name="Lin C.F."/>
            <person name="Lin M.F."/>
            <person name="Lindblad-Toh K."/>
            <person name="Llopart A."/>
            <person name="Long M."/>
            <person name="Low L."/>
            <person name="Lozovsky E."/>
            <person name="Lu J."/>
            <person name="Luo M."/>
            <person name="Machado C.A."/>
            <person name="Makalowski W."/>
            <person name="Marzo M."/>
            <person name="Matsuda M."/>
            <person name="Matzkin L."/>
            <person name="McAllister B."/>
            <person name="McBride C.S."/>
            <person name="McKernan B."/>
            <person name="McKernan K."/>
            <person name="Mendez-Lago M."/>
            <person name="Minx P."/>
            <person name="Mollenhauer M.U."/>
            <person name="Montooth K."/>
            <person name="Mount S.M."/>
            <person name="Mu X."/>
            <person name="Myers E."/>
            <person name="Negre B."/>
            <person name="Newfeld S."/>
            <person name="Nielsen R."/>
            <person name="Noor M.A."/>
            <person name="O'Grady P."/>
            <person name="Pachter L."/>
            <person name="Papaceit M."/>
            <person name="Parisi M.J."/>
            <person name="Parisi M."/>
            <person name="Parts L."/>
            <person name="Pedersen J.S."/>
            <person name="Pesole G."/>
            <person name="Phillippy A.M."/>
            <person name="Ponting C.P."/>
            <person name="Pop M."/>
            <person name="Porcelli D."/>
            <person name="Powell J.R."/>
            <person name="Prohaska S."/>
            <person name="Pruitt K."/>
            <person name="Puig M."/>
            <person name="Quesneville H."/>
            <person name="Ram K.R."/>
            <person name="Rand D."/>
            <person name="Rasmussen M.D."/>
            <person name="Reed L.K."/>
            <person name="Reenan R."/>
            <person name="Reily A."/>
            <person name="Remington K.A."/>
            <person name="Rieger T.T."/>
            <person name="Ritchie M.G."/>
            <person name="Robin C."/>
            <person name="Rogers Y.H."/>
            <person name="Rohde C."/>
            <person name="Rozas J."/>
            <person name="Rubenfield M.J."/>
            <person name="Ruiz A."/>
            <person name="Russo S."/>
            <person name="Salzberg S.L."/>
            <person name="Sanchez-Gracia A."/>
            <person name="Saranga D.J."/>
            <person name="Sato H."/>
            <person name="Schaeffer S.W."/>
            <person name="Schatz M.C."/>
            <person name="Schlenke T."/>
            <person name="Schwartz R."/>
            <person name="Segarra C."/>
            <person name="Singh R.S."/>
            <person name="Sirot L."/>
            <person name="Sirota M."/>
            <person name="Sisneros N.B."/>
            <person name="Smith C.D."/>
            <person name="Smith T.F."/>
            <person name="Spieth J."/>
            <person name="Stage D.E."/>
            <person name="Stark A."/>
            <person name="Stephan W."/>
            <person name="Strausberg R.L."/>
            <person name="Strempel S."/>
            <person name="Sturgill D."/>
            <person name="Sutton G."/>
            <person name="Sutton G.G."/>
            <person name="Tao W."/>
            <person name="Teichmann S."/>
            <person name="Tobari Y.N."/>
            <person name="Tomimura Y."/>
            <person name="Tsolas J.M."/>
            <person name="Valente V.L."/>
            <person name="Venter E."/>
            <person name="Venter J.C."/>
            <person name="Vicario S."/>
            <person name="Vieira F.G."/>
            <person name="Vilella A.J."/>
            <person name="Villasante A."/>
            <person name="Walenz B."/>
            <person name="Wang J."/>
            <person name="Wasserman M."/>
            <person name="Watts T."/>
            <person name="Wilson D."/>
            <person name="Wilson R.K."/>
            <person name="Wing R.A."/>
            <person name="Wolfner M.F."/>
            <person name="Wong A."/>
            <person name="Wong G.K."/>
            <person name="Wu C.I."/>
            <person name="Wu G."/>
            <person name="Yamamoto D."/>
            <person name="Yang H.P."/>
            <person name="Yang S.P."/>
            <person name="Yorke J.A."/>
            <person name="Yoshida K."/>
            <person name="Zdobnov E."/>
            <person name="Zhang P."/>
            <person name="Zhang Y."/>
            <person name="Zimin A.V."/>
            <person name="Baldwin J."/>
            <person name="Abdouelleil A."/>
            <person name="Abdulkadir J."/>
            <person name="Abebe A."/>
            <person name="Abera B."/>
            <person name="Abreu J."/>
            <person name="Acer S.C."/>
            <person name="Aftuck L."/>
            <person name="Alexander A."/>
            <person name="An P."/>
            <person name="Anderson E."/>
            <person name="Anderson S."/>
            <person name="Arachi H."/>
            <person name="Azer M."/>
            <person name="Bachantsang P."/>
            <person name="Barry A."/>
            <person name="Bayul T."/>
            <person name="Berlin A."/>
            <person name="Bessette D."/>
            <person name="Bloom T."/>
            <person name="Blye J."/>
            <person name="Boguslavskiy L."/>
            <person name="Bonnet C."/>
            <person name="Boukhgalter B."/>
            <person name="Bourzgui I."/>
            <person name="Brown A."/>
            <person name="Cahill P."/>
            <person name="Channer S."/>
            <person name="Cheshatsang Y."/>
            <person name="Chuda L."/>
            <person name="Citroen M."/>
            <person name="Collymore A."/>
            <person name="Cooke P."/>
            <person name="Costello M."/>
            <person name="D'Aco K."/>
            <person name="Daza R."/>
            <person name="De Haan G."/>
            <person name="DeGray S."/>
            <person name="DeMaso C."/>
            <person name="Dhargay N."/>
            <person name="Dooley K."/>
            <person name="Dooley E."/>
            <person name="Doricent M."/>
            <person name="Dorje P."/>
            <person name="Dorjee K."/>
            <person name="Dupes A."/>
            <person name="Elong R."/>
            <person name="Falk J."/>
            <person name="Farina A."/>
            <person name="Faro S."/>
            <person name="Ferguson D."/>
            <person name="Fisher S."/>
            <person name="Foley C.D."/>
            <person name="Franke A."/>
            <person name="Friedrich D."/>
            <person name="Gadbois L."/>
            <person name="Gearin G."/>
            <person name="Gearin C.R."/>
            <person name="Giannoukos G."/>
            <person name="Goode T."/>
            <person name="Graham J."/>
            <person name="Grandbois E."/>
            <person name="Grewal S."/>
            <person name="Gyaltsen K."/>
            <person name="Hafez N."/>
            <person name="Hagos B."/>
            <person name="Hall J."/>
            <person name="Henson C."/>
            <person name="Hollinger A."/>
            <person name="Honan T."/>
            <person name="Huard M.D."/>
            <person name="Hughes L."/>
            <person name="Hurhula B."/>
            <person name="Husby M.E."/>
            <person name="Kamat A."/>
            <person name="Kanga B."/>
            <person name="Kashin S."/>
            <person name="Khazanovich D."/>
            <person name="Kisner P."/>
            <person name="Lance K."/>
            <person name="Lara M."/>
            <person name="Lee W."/>
            <person name="Lennon N."/>
            <person name="Letendre F."/>
            <person name="LeVine R."/>
            <person name="Lipovsky A."/>
            <person name="Liu X."/>
            <person name="Liu J."/>
            <person name="Liu S."/>
            <person name="Lokyitsang T."/>
            <person name="Lokyitsang Y."/>
            <person name="Lubonja R."/>
            <person name="Lui A."/>
            <person name="MacDonald P."/>
            <person name="Magnisalis V."/>
            <person name="Maru K."/>
            <person name="Matthews C."/>
            <person name="McCusker W."/>
            <person name="McDonough S."/>
            <person name="Mehta T."/>
            <person name="Meldrim J."/>
            <person name="Meneus L."/>
            <person name="Mihai O."/>
            <person name="Mihalev A."/>
            <person name="Mihova T."/>
            <person name="Mittelman R."/>
            <person name="Mlenga V."/>
            <person name="Montmayeur A."/>
            <person name="Mulrain L."/>
            <person name="Navidi A."/>
            <person name="Naylor J."/>
            <person name="Negash T."/>
            <person name="Nguyen T."/>
            <person name="Nguyen N."/>
            <person name="Nicol R."/>
            <person name="Norbu C."/>
            <person name="Norbu N."/>
            <person name="Novod N."/>
            <person name="O'Neill B."/>
            <person name="Osman S."/>
            <person name="Markiewicz E."/>
            <person name="Oyono O.L."/>
            <person name="Patti C."/>
            <person name="Phunkhang P."/>
            <person name="Pierre F."/>
            <person name="Priest M."/>
            <person name="Raghuraman S."/>
            <person name="Rege F."/>
            <person name="Reyes R."/>
            <person name="Rise C."/>
            <person name="Rogov P."/>
            <person name="Ross K."/>
            <person name="Ryan E."/>
            <person name="Settipalli S."/>
            <person name="Shea T."/>
            <person name="Sherpa N."/>
            <person name="Shi L."/>
            <person name="Shih D."/>
            <person name="Sparrow T."/>
            <person name="Spaulding J."/>
            <person name="Stalker J."/>
            <person name="Stange-Thomann N."/>
            <person name="Stavropoulos S."/>
            <person name="Stone C."/>
            <person name="Strader C."/>
            <person name="Tesfaye S."/>
            <person name="Thomson T."/>
            <person name="Thoulutsang Y."/>
            <person name="Thoulutsang D."/>
            <person name="Topham K."/>
            <person name="Topping I."/>
            <person name="Tsamla T."/>
            <person name="Vassiliev H."/>
            <person name="Vo A."/>
            <person name="Wangchuk T."/>
            <person name="Wangdi T."/>
            <person name="Weiand M."/>
            <person name="Wilkinson J."/>
            <person name="Wilson A."/>
            <person name="Yadav S."/>
            <person name="Young G."/>
            <person name="Yu Q."/>
            <person name="Zembek L."/>
            <person name="Zhong D."/>
            <person name="Zimmer A."/>
            <person name="Zwirko Z."/>
            <person name="Jaffe D.B."/>
            <person name="Alvarez P."/>
            <person name="Brockman W."/>
            <person name="Butler J."/>
            <person name="Chin C."/>
            <person name="Gnerre S."/>
            <person name="Grabherr M."/>
            <person name="Kleber M."/>
            <person name="Mauceli E."/>
            <person name="MacCallum I."/>
        </authorList>
    </citation>
    <scope>NUCLEOTIDE SEQUENCE [LARGE SCALE GENOMIC DNA]</scope>
    <source>
        <strain evidence="7">Tai18E2 / Tucson 14021-0261.01</strain>
    </source>
</reference>
<dbReference type="PANTHER" id="PTHR11461">
    <property type="entry name" value="SERINE PROTEASE INHIBITOR, SERPIN"/>
    <property type="match status" value="1"/>
</dbReference>
<evidence type="ECO:0000313" key="6">
    <source>
        <dbReference type="EMBL" id="EDW95199.1"/>
    </source>
</evidence>
<evidence type="ECO:0000259" key="5">
    <source>
        <dbReference type="SMART" id="SM00093"/>
    </source>
</evidence>
<dbReference type="AlphaFoldDB" id="B4PFB3"/>
<dbReference type="InterPro" id="IPR023796">
    <property type="entry name" value="Serpin_dom"/>
</dbReference>
<dbReference type="OMA" id="YLCANTA"/>
<dbReference type="Pfam" id="PF00079">
    <property type="entry name" value="Serpin"/>
    <property type="match status" value="1"/>
</dbReference>
<dbReference type="Proteomes" id="UP000002282">
    <property type="component" value="Chromosome 3L"/>
</dbReference>
<proteinExistence type="inferred from homology"/>
<evidence type="ECO:0000256" key="2">
    <source>
        <dbReference type="ARBA" id="ARBA00022900"/>
    </source>
</evidence>
<feature type="signal peptide" evidence="4">
    <location>
        <begin position="1"/>
        <end position="17"/>
    </location>
</feature>
<comment type="similarity">
    <text evidence="3">Belongs to the serpin family.</text>
</comment>
<keyword evidence="4" id="KW-0732">Signal</keyword>
<accession>B4PFB3</accession>
<dbReference type="Gene3D" id="2.30.39.10">
    <property type="entry name" value="Alpha-1-antitrypsin, domain 1"/>
    <property type="match status" value="1"/>
</dbReference>
<dbReference type="GO" id="GO:0005615">
    <property type="term" value="C:extracellular space"/>
    <property type="evidence" value="ECO:0007669"/>
    <property type="project" value="InterPro"/>
</dbReference>
<dbReference type="HOGENOM" id="CLU_023330_0_1_1"/>
<feature type="chain" id="PRO_5002821801" description="Serpin domain-containing protein" evidence="4">
    <location>
        <begin position="18"/>
        <end position="436"/>
    </location>
</feature>
<protein>
    <recommendedName>
        <fullName evidence="5">Serpin domain-containing protein</fullName>
    </recommendedName>
</protein>
<dbReference type="Gene3D" id="3.30.497.10">
    <property type="entry name" value="Antithrombin, subunit I, domain 2"/>
    <property type="match status" value="1"/>
</dbReference>
<evidence type="ECO:0000256" key="3">
    <source>
        <dbReference type="RuleBase" id="RU000411"/>
    </source>
</evidence>
<dbReference type="PhylomeDB" id="B4PFB3"/>
<dbReference type="SUPFAM" id="SSF56574">
    <property type="entry name" value="Serpins"/>
    <property type="match status" value="1"/>
</dbReference>
<keyword evidence="2" id="KW-0722">Serine protease inhibitor</keyword>
<dbReference type="InterPro" id="IPR000215">
    <property type="entry name" value="Serpin_fam"/>
</dbReference>
<reference evidence="6 7" key="2">
    <citation type="journal article" date="2007" name="PLoS Biol.">
        <title>Principles of genome evolution in the Drosophila melanogaster species group.</title>
        <authorList>
            <person name="Ranz J.M."/>
            <person name="Maurin D."/>
            <person name="Chan Y.S."/>
            <person name="von Grotthuss M."/>
            <person name="Hillier L.W."/>
            <person name="Roote J."/>
            <person name="Ashburner M."/>
            <person name="Bergman C.M."/>
        </authorList>
    </citation>
    <scope>NUCLEOTIDE SEQUENCE [LARGE SCALE GENOMIC DNA]</scope>
    <source>
        <strain evidence="7">Tai18E2 / Tucson 14021-0261.01</strain>
    </source>
</reference>
<dbReference type="KEGG" id="dya:Dyak_GE19662"/>
<dbReference type="InterPro" id="IPR042178">
    <property type="entry name" value="Serpin_sf_1"/>
</dbReference>